<dbReference type="GO" id="GO:0004497">
    <property type="term" value="F:monooxygenase activity"/>
    <property type="evidence" value="ECO:0007669"/>
    <property type="project" value="InterPro"/>
</dbReference>
<comment type="caution">
    <text evidence="4">The sequence shown here is derived from an EMBL/GenBank/DDBJ whole genome shotgun (WGS) entry which is preliminary data.</text>
</comment>
<dbReference type="InterPro" id="IPR011032">
    <property type="entry name" value="GroES-like_sf"/>
</dbReference>
<protein>
    <submittedName>
        <fullName evidence="4">Uncharacterized protein</fullName>
    </submittedName>
</protein>
<evidence type="ECO:0000313" key="4">
    <source>
        <dbReference type="EMBL" id="KAK3369917.1"/>
    </source>
</evidence>
<dbReference type="Gene3D" id="1.10.630.10">
    <property type="entry name" value="Cytochrome P450"/>
    <property type="match status" value="1"/>
</dbReference>
<dbReference type="GO" id="GO:0020037">
    <property type="term" value="F:heme binding"/>
    <property type="evidence" value="ECO:0007669"/>
    <property type="project" value="InterPro"/>
</dbReference>
<proteinExistence type="predicted"/>
<dbReference type="Gene3D" id="3.40.50.720">
    <property type="entry name" value="NAD(P)-binding Rossmann-like Domain"/>
    <property type="match status" value="1"/>
</dbReference>
<reference evidence="4" key="1">
    <citation type="journal article" date="2023" name="Mol. Phylogenet. Evol.">
        <title>Genome-scale phylogeny and comparative genomics of the fungal order Sordariales.</title>
        <authorList>
            <person name="Hensen N."/>
            <person name="Bonometti L."/>
            <person name="Westerberg I."/>
            <person name="Brannstrom I.O."/>
            <person name="Guillou S."/>
            <person name="Cros-Aarteil S."/>
            <person name="Calhoun S."/>
            <person name="Haridas S."/>
            <person name="Kuo A."/>
            <person name="Mondo S."/>
            <person name="Pangilinan J."/>
            <person name="Riley R."/>
            <person name="LaButti K."/>
            <person name="Andreopoulos B."/>
            <person name="Lipzen A."/>
            <person name="Chen C."/>
            <person name="Yan M."/>
            <person name="Daum C."/>
            <person name="Ng V."/>
            <person name="Clum A."/>
            <person name="Steindorff A."/>
            <person name="Ohm R.A."/>
            <person name="Martin F."/>
            <person name="Silar P."/>
            <person name="Natvig D.O."/>
            <person name="Lalanne C."/>
            <person name="Gautier V."/>
            <person name="Ament-Velasquez S.L."/>
            <person name="Kruys A."/>
            <person name="Hutchinson M.I."/>
            <person name="Powell A.J."/>
            <person name="Barry K."/>
            <person name="Miller A.N."/>
            <person name="Grigoriev I.V."/>
            <person name="Debuchy R."/>
            <person name="Gladieux P."/>
            <person name="Hiltunen Thoren M."/>
            <person name="Johannesson H."/>
        </authorList>
    </citation>
    <scope>NUCLEOTIDE SEQUENCE</scope>
    <source>
        <strain evidence="4">CBS 232.78</strain>
    </source>
</reference>
<dbReference type="Proteomes" id="UP001285441">
    <property type="component" value="Unassembled WGS sequence"/>
</dbReference>
<dbReference type="InterPro" id="IPR036291">
    <property type="entry name" value="NAD(P)-bd_dom_sf"/>
</dbReference>
<evidence type="ECO:0000256" key="3">
    <source>
        <dbReference type="ARBA" id="ARBA00022833"/>
    </source>
</evidence>
<dbReference type="SUPFAM" id="SSF48264">
    <property type="entry name" value="Cytochrome P450"/>
    <property type="match status" value="1"/>
</dbReference>
<dbReference type="SUPFAM" id="SSF51735">
    <property type="entry name" value="NAD(P)-binding Rossmann-fold domains"/>
    <property type="match status" value="1"/>
</dbReference>
<gene>
    <name evidence="4" type="ORF">B0H63DRAFT_454147</name>
</gene>
<keyword evidence="3" id="KW-0862">Zinc</keyword>
<dbReference type="Gene3D" id="3.90.180.10">
    <property type="entry name" value="Medium-chain alcohol dehydrogenases, catalytic domain"/>
    <property type="match status" value="1"/>
</dbReference>
<dbReference type="AlphaFoldDB" id="A0AAE0K5C6"/>
<dbReference type="PANTHER" id="PTHR42813:SF1">
    <property type="entry name" value="DEHYDROGENASE, PUTATIVE (AFU_ORTHOLOGUE AFUA_5G03930)-RELATED"/>
    <property type="match status" value="1"/>
</dbReference>
<keyword evidence="2" id="KW-0479">Metal-binding</keyword>
<dbReference type="GO" id="GO:0005506">
    <property type="term" value="F:iron ion binding"/>
    <property type="evidence" value="ECO:0007669"/>
    <property type="project" value="InterPro"/>
</dbReference>
<evidence type="ECO:0000256" key="1">
    <source>
        <dbReference type="ARBA" id="ARBA00001947"/>
    </source>
</evidence>
<evidence type="ECO:0000313" key="5">
    <source>
        <dbReference type="Proteomes" id="UP001285441"/>
    </source>
</evidence>
<comment type="cofactor">
    <cofactor evidence="1">
        <name>Zn(2+)</name>
        <dbReference type="ChEBI" id="CHEBI:29105"/>
    </cofactor>
</comment>
<name>A0AAE0K5C6_9PEZI</name>
<keyword evidence="5" id="KW-1185">Reference proteome</keyword>
<dbReference type="EMBL" id="JAULSW010000009">
    <property type="protein sequence ID" value="KAK3369917.1"/>
    <property type="molecule type" value="Genomic_DNA"/>
</dbReference>
<evidence type="ECO:0000256" key="2">
    <source>
        <dbReference type="ARBA" id="ARBA00022723"/>
    </source>
</evidence>
<dbReference type="SUPFAM" id="SSF50129">
    <property type="entry name" value="GroES-like"/>
    <property type="match status" value="1"/>
</dbReference>
<organism evidence="4 5">
    <name type="scientific">Podospora didyma</name>
    <dbReference type="NCBI Taxonomy" id="330526"/>
    <lineage>
        <taxon>Eukaryota</taxon>
        <taxon>Fungi</taxon>
        <taxon>Dikarya</taxon>
        <taxon>Ascomycota</taxon>
        <taxon>Pezizomycotina</taxon>
        <taxon>Sordariomycetes</taxon>
        <taxon>Sordariomycetidae</taxon>
        <taxon>Sordariales</taxon>
        <taxon>Podosporaceae</taxon>
        <taxon>Podospora</taxon>
    </lineage>
</organism>
<accession>A0AAE0K5C6</accession>
<sequence length="426" mass="47905">MLPELVTALHGAYFDLVLGLGLCIHRRRFPGPRLAAWSYLWILRICVSGKHAERYKGVNAKVRQPGLVRIGPNDLITDDPDIIRRMNGARSPYHKSSWYYAMKLDPYEDSLLEADIDEQLASLVALIRDKYISSDADGLLRRFDLATASQYFTLDTLTKIAYSTAFGFLAKDEDVYGYIQTTEENTDKKVLGTIMSVADKVVNARFEDLAHGREDQKDMPGSFISHGVTRQQCQIKCFYCKQKLSSQCERTSSNTTMKAMYGDRTAGLFGYSHLTGGFAGGQAEYVRVPLSDVNLLEIPDDVPDEKRSRWPAEKKDKLALVDFKKLSFGVTTKETVVSKLKEVCGGRGPDVAIECAAGEYAKGWLHWLEQQLDAETDTSEIVNEMIEGVRNYGRAGITGVYVGYVLPQGSRVMISWELEQDHRTYR</sequence>
<dbReference type="InterPro" id="IPR036396">
    <property type="entry name" value="Cyt_P450_sf"/>
</dbReference>
<reference evidence="4" key="2">
    <citation type="submission" date="2023-06" db="EMBL/GenBank/DDBJ databases">
        <authorList>
            <consortium name="Lawrence Berkeley National Laboratory"/>
            <person name="Haridas S."/>
            <person name="Hensen N."/>
            <person name="Bonometti L."/>
            <person name="Westerberg I."/>
            <person name="Brannstrom I.O."/>
            <person name="Guillou S."/>
            <person name="Cros-Aarteil S."/>
            <person name="Calhoun S."/>
            <person name="Kuo A."/>
            <person name="Mondo S."/>
            <person name="Pangilinan J."/>
            <person name="Riley R."/>
            <person name="LaButti K."/>
            <person name="Andreopoulos B."/>
            <person name="Lipzen A."/>
            <person name="Chen C."/>
            <person name="Yanf M."/>
            <person name="Daum C."/>
            <person name="Ng V."/>
            <person name="Clum A."/>
            <person name="Steindorff A."/>
            <person name="Ohm R."/>
            <person name="Martin F."/>
            <person name="Silar P."/>
            <person name="Natvig D."/>
            <person name="Lalanne C."/>
            <person name="Gautier V."/>
            <person name="Ament-velasquez S.L."/>
            <person name="Kruys A."/>
            <person name="Hutchinson M.I."/>
            <person name="Powell A.J."/>
            <person name="Barry K."/>
            <person name="Miller A.N."/>
            <person name="Grigoriev I.V."/>
            <person name="Debuchy R."/>
            <person name="Gladieux P."/>
            <person name="Thoren M.H."/>
            <person name="Johannesson H."/>
        </authorList>
    </citation>
    <scope>NUCLEOTIDE SEQUENCE</scope>
    <source>
        <strain evidence="4">CBS 232.78</strain>
    </source>
</reference>
<dbReference type="PANTHER" id="PTHR42813">
    <property type="entry name" value="ZINC-TYPE ALCOHOL DEHYDROGENASE-LIKE"/>
    <property type="match status" value="1"/>
</dbReference>
<dbReference type="GO" id="GO:0016705">
    <property type="term" value="F:oxidoreductase activity, acting on paired donors, with incorporation or reduction of molecular oxygen"/>
    <property type="evidence" value="ECO:0007669"/>
    <property type="project" value="InterPro"/>
</dbReference>